<dbReference type="OrthoDB" id="1937243at2759"/>
<evidence type="ECO:0000256" key="1">
    <source>
        <dbReference type="ARBA" id="ARBA00009533"/>
    </source>
</evidence>
<dbReference type="PANTHER" id="PTHR43321">
    <property type="entry name" value="GLUTAMATE DECARBOXYLASE"/>
    <property type="match status" value="1"/>
</dbReference>
<proteinExistence type="inferred from homology"/>
<dbReference type="EMBL" id="SSTD01018953">
    <property type="protein sequence ID" value="TYJ97171.1"/>
    <property type="molecule type" value="Genomic_DNA"/>
</dbReference>
<dbReference type="GO" id="GO:0030170">
    <property type="term" value="F:pyridoxal phosphate binding"/>
    <property type="evidence" value="ECO:0007669"/>
    <property type="project" value="InterPro"/>
</dbReference>
<dbReference type="Gene3D" id="3.90.1150.160">
    <property type="match status" value="1"/>
</dbReference>
<dbReference type="EMBL" id="SSTE01000480">
    <property type="protein sequence ID" value="KAA0067588.1"/>
    <property type="molecule type" value="Genomic_DNA"/>
</dbReference>
<protein>
    <submittedName>
        <fullName evidence="3">Glutamate decarboxylase</fullName>
    </submittedName>
</protein>
<dbReference type="GO" id="GO:0004351">
    <property type="term" value="F:glutamate decarboxylase activity"/>
    <property type="evidence" value="ECO:0007669"/>
    <property type="project" value="InterPro"/>
</dbReference>
<dbReference type="STRING" id="1194695.A0A5D3BEX3"/>
<comment type="similarity">
    <text evidence="1">Belongs to the group II decarboxylase family.</text>
</comment>
<reference evidence="4 5" key="1">
    <citation type="submission" date="2019-08" db="EMBL/GenBank/DDBJ databases">
        <title>Draft genome sequences of two oriental melons (Cucumis melo L. var makuwa).</title>
        <authorList>
            <person name="Kwon S.-Y."/>
        </authorList>
    </citation>
    <scope>NUCLEOTIDE SEQUENCE [LARGE SCALE GENOMIC DNA]</scope>
    <source>
        <strain evidence="5">cv. Chang Bougi</strain>
        <strain evidence="4">cv. SW 3</strain>
        <tissue evidence="3">Leaf</tissue>
    </source>
</reference>
<dbReference type="Proteomes" id="UP000321947">
    <property type="component" value="Unassembled WGS sequence"/>
</dbReference>
<evidence type="ECO:0000313" key="3">
    <source>
        <dbReference type="EMBL" id="TYJ97171.1"/>
    </source>
</evidence>
<dbReference type="GO" id="GO:0006538">
    <property type="term" value="P:L-glutamate catabolic process"/>
    <property type="evidence" value="ECO:0007669"/>
    <property type="project" value="TreeGrafter"/>
</dbReference>
<evidence type="ECO:0000313" key="2">
    <source>
        <dbReference type="EMBL" id="KAA0067588.1"/>
    </source>
</evidence>
<organism evidence="3 5">
    <name type="scientific">Cucumis melo var. makuwa</name>
    <name type="common">Oriental melon</name>
    <dbReference type="NCBI Taxonomy" id="1194695"/>
    <lineage>
        <taxon>Eukaryota</taxon>
        <taxon>Viridiplantae</taxon>
        <taxon>Streptophyta</taxon>
        <taxon>Embryophyta</taxon>
        <taxon>Tracheophyta</taxon>
        <taxon>Spermatophyta</taxon>
        <taxon>Magnoliopsida</taxon>
        <taxon>eudicotyledons</taxon>
        <taxon>Gunneridae</taxon>
        <taxon>Pentapetalae</taxon>
        <taxon>rosids</taxon>
        <taxon>fabids</taxon>
        <taxon>Cucurbitales</taxon>
        <taxon>Cucurbitaceae</taxon>
        <taxon>Benincaseae</taxon>
        <taxon>Cucumis</taxon>
    </lineage>
</organism>
<comment type="caution">
    <text evidence="3">The sequence shown here is derived from an EMBL/GenBank/DDBJ whole genome shotgun (WGS) entry which is preliminary data.</text>
</comment>
<dbReference type="PANTHER" id="PTHR43321:SF3">
    <property type="entry name" value="GLUTAMATE DECARBOXYLASE"/>
    <property type="match status" value="1"/>
</dbReference>
<accession>A0A5D3BEX3</accession>
<sequence>MPKDWKNRERFTIVSKVMGVPMTAFSLKDRSCGHDEFEVSEMLRRFRWMLSAYPMAEGSKHVWVLQVVIRENFCCTSLCD</sequence>
<dbReference type="GO" id="GO:0005829">
    <property type="term" value="C:cytosol"/>
    <property type="evidence" value="ECO:0007669"/>
    <property type="project" value="TreeGrafter"/>
</dbReference>
<dbReference type="AlphaFoldDB" id="A0A5D3BEX3"/>
<dbReference type="Proteomes" id="UP000321393">
    <property type="component" value="Unassembled WGS sequence"/>
</dbReference>
<evidence type="ECO:0000313" key="4">
    <source>
        <dbReference type="Proteomes" id="UP000321393"/>
    </source>
</evidence>
<name>A0A5D3BEX3_CUCMM</name>
<evidence type="ECO:0000313" key="5">
    <source>
        <dbReference type="Proteomes" id="UP000321947"/>
    </source>
</evidence>
<dbReference type="InterPro" id="IPR010107">
    <property type="entry name" value="Glutamate_decarboxylase"/>
</dbReference>
<gene>
    <name evidence="3" type="ORF">E5676_scaffold174G00500</name>
    <name evidence="2" type="ORF">E6C27_scaffold485G00530</name>
</gene>